<evidence type="ECO:0000313" key="4">
    <source>
        <dbReference type="Proteomes" id="UP000054632"/>
    </source>
</evidence>
<evidence type="ECO:0000313" key="2">
    <source>
        <dbReference type="EMBL" id="KRY73404.1"/>
    </source>
</evidence>
<keyword evidence="1" id="KW-0472">Membrane</keyword>
<keyword evidence="1" id="KW-1133">Transmembrane helix</keyword>
<proteinExistence type="predicted"/>
<protein>
    <submittedName>
        <fullName evidence="2">Uncharacterized protein</fullName>
    </submittedName>
</protein>
<evidence type="ECO:0000313" key="3">
    <source>
        <dbReference type="EMBL" id="KRZ24313.1"/>
    </source>
</evidence>
<accession>A0A0V1EI77</accession>
<organism evidence="2 4">
    <name type="scientific">Trichinella pseudospiralis</name>
    <name type="common">Parasitic roundworm</name>
    <dbReference type="NCBI Taxonomy" id="6337"/>
    <lineage>
        <taxon>Eukaryota</taxon>
        <taxon>Metazoa</taxon>
        <taxon>Ecdysozoa</taxon>
        <taxon>Nematoda</taxon>
        <taxon>Enoplea</taxon>
        <taxon>Dorylaimia</taxon>
        <taxon>Trichinellida</taxon>
        <taxon>Trichinellidae</taxon>
        <taxon>Trichinella</taxon>
    </lineage>
</organism>
<sequence>MVIRQVVNKQETTNNGHQFVKDIRLQFTCRPLLIDFSAHLEVNESTKSTPMLYQTSLMIVFNLVCIFSPTIADEQCGDQLVTLSSTNNSVKPMIIYIQPYKCPVPGAPQHWTKCCDPPSHNCCKISTDTMSIFDINQTVGIFVAVGVVIICIVIGITVIVCCCWEKCPMYLMCRSEAKPDYIASPKDANYASMPTENEEEVKLYSPKTRLSEV</sequence>
<dbReference type="EMBL" id="JYDR01000034">
    <property type="protein sequence ID" value="KRY73404.1"/>
    <property type="molecule type" value="Genomic_DNA"/>
</dbReference>
<feature type="transmembrane region" description="Helical" evidence="1">
    <location>
        <begin position="139"/>
        <end position="164"/>
    </location>
</feature>
<keyword evidence="1" id="KW-0812">Transmembrane</keyword>
<name>A0A0V1EI77_TRIPS</name>
<dbReference type="Proteomes" id="UP000054632">
    <property type="component" value="Unassembled WGS sequence"/>
</dbReference>
<dbReference type="AlphaFoldDB" id="A0A0V1EI77"/>
<keyword evidence="5" id="KW-1185">Reference proteome</keyword>
<dbReference type="EMBL" id="JYDS01000124">
    <property type="protein sequence ID" value="KRZ24313.1"/>
    <property type="molecule type" value="Genomic_DNA"/>
</dbReference>
<evidence type="ECO:0000313" key="5">
    <source>
        <dbReference type="Proteomes" id="UP000054805"/>
    </source>
</evidence>
<reference evidence="4 5" key="1">
    <citation type="submission" date="2015-01" db="EMBL/GenBank/DDBJ databases">
        <title>Evolution of Trichinella species and genotypes.</title>
        <authorList>
            <person name="Korhonen P.K."/>
            <person name="Edoardo P."/>
            <person name="Giuseppe L.R."/>
            <person name="Gasser R.B."/>
        </authorList>
    </citation>
    <scope>NUCLEOTIDE SEQUENCE [LARGE SCALE GENOMIC DNA]</scope>
    <source>
        <strain evidence="2">ISS13</strain>
        <strain evidence="3">ISS588</strain>
    </source>
</reference>
<dbReference type="Proteomes" id="UP000054805">
    <property type="component" value="Unassembled WGS sequence"/>
</dbReference>
<comment type="caution">
    <text evidence="2">The sequence shown here is derived from an EMBL/GenBank/DDBJ whole genome shotgun (WGS) entry which is preliminary data.</text>
</comment>
<gene>
    <name evidence="2" type="ORF">T4A_12612</name>
    <name evidence="3" type="ORF">T4B_6986</name>
</gene>
<evidence type="ECO:0000256" key="1">
    <source>
        <dbReference type="SAM" id="Phobius"/>
    </source>
</evidence>